<protein>
    <submittedName>
        <fullName evidence="2">EAL domain-containing protein (Putative c-di-GMP-specific phosphodiesterase class I)</fullName>
    </submittedName>
</protein>
<dbReference type="OrthoDB" id="9813903at2"/>
<proteinExistence type="predicted"/>
<dbReference type="Pfam" id="PF00563">
    <property type="entry name" value="EAL"/>
    <property type="match status" value="1"/>
</dbReference>
<gene>
    <name evidence="2" type="ORF">LY60_00372</name>
</gene>
<dbReference type="AlphaFoldDB" id="A0A562JKS3"/>
<feature type="domain" description="EAL" evidence="1">
    <location>
        <begin position="1"/>
        <end position="255"/>
    </location>
</feature>
<dbReference type="Proteomes" id="UP000315343">
    <property type="component" value="Unassembled WGS sequence"/>
</dbReference>
<dbReference type="InterPro" id="IPR035919">
    <property type="entry name" value="EAL_sf"/>
</dbReference>
<dbReference type="SMART" id="SM00052">
    <property type="entry name" value="EAL"/>
    <property type="match status" value="1"/>
</dbReference>
<accession>A0A562JKS3</accession>
<dbReference type="GO" id="GO:0071111">
    <property type="term" value="F:cyclic-guanylate-specific phosphodiesterase activity"/>
    <property type="evidence" value="ECO:0007669"/>
    <property type="project" value="InterPro"/>
</dbReference>
<dbReference type="PANTHER" id="PTHR33121:SF76">
    <property type="entry name" value="SIGNALING PROTEIN"/>
    <property type="match status" value="1"/>
</dbReference>
<dbReference type="PANTHER" id="PTHR33121">
    <property type="entry name" value="CYCLIC DI-GMP PHOSPHODIESTERASE PDEF"/>
    <property type="match status" value="1"/>
</dbReference>
<evidence type="ECO:0000313" key="3">
    <source>
        <dbReference type="Proteomes" id="UP000315343"/>
    </source>
</evidence>
<dbReference type="SUPFAM" id="SSF141868">
    <property type="entry name" value="EAL domain-like"/>
    <property type="match status" value="1"/>
</dbReference>
<keyword evidence="3" id="KW-1185">Reference proteome</keyword>
<sequence length="296" mass="34196">MSDKIKEALDYVIDNKKIKTVFQPIICLRNGSVYGHEALSRITCESEIKNPDMLFNAAIKYNCLWQLELLCRTKALEAAFIFMIPPYSKKLFINVNPSIMHDETFKRGFTKDFLRQYNIDPKSIIFEITEKNVITDISSFKSTISYYKNQDYSIAIDDAGSGYSGLNLISDVNPHFIKLDMNLIRGINKDRLKYSLVKGMVEFSKVSNISIIAEGIETYDELETIINLGVQYGQGYYFQRPEENIRDIDESVLKSIIEINSKKNHITNGVTSSIYIKNLARFLYNKLFKRFFKTEP</sequence>
<dbReference type="InterPro" id="IPR050706">
    <property type="entry name" value="Cyclic-di-GMP_PDE-like"/>
</dbReference>
<dbReference type="InterPro" id="IPR001633">
    <property type="entry name" value="EAL_dom"/>
</dbReference>
<dbReference type="EMBL" id="VLKH01000001">
    <property type="protein sequence ID" value="TWH83760.1"/>
    <property type="molecule type" value="Genomic_DNA"/>
</dbReference>
<evidence type="ECO:0000259" key="1">
    <source>
        <dbReference type="PROSITE" id="PS50883"/>
    </source>
</evidence>
<comment type="caution">
    <text evidence="2">The sequence shown here is derived from an EMBL/GenBank/DDBJ whole genome shotgun (WGS) entry which is preliminary data.</text>
</comment>
<dbReference type="Gene3D" id="3.20.20.450">
    <property type="entry name" value="EAL domain"/>
    <property type="match status" value="1"/>
</dbReference>
<organism evidence="2 3">
    <name type="scientific">Sedimentibacter saalensis</name>
    <dbReference type="NCBI Taxonomy" id="130788"/>
    <lineage>
        <taxon>Bacteria</taxon>
        <taxon>Bacillati</taxon>
        <taxon>Bacillota</taxon>
        <taxon>Tissierellia</taxon>
        <taxon>Sedimentibacter</taxon>
    </lineage>
</organism>
<evidence type="ECO:0000313" key="2">
    <source>
        <dbReference type="EMBL" id="TWH83760.1"/>
    </source>
</evidence>
<dbReference type="CDD" id="cd01948">
    <property type="entry name" value="EAL"/>
    <property type="match status" value="1"/>
</dbReference>
<name>A0A562JKS3_9FIRM</name>
<dbReference type="PROSITE" id="PS50883">
    <property type="entry name" value="EAL"/>
    <property type="match status" value="1"/>
</dbReference>
<dbReference type="RefSeq" id="WP_145079176.1">
    <property type="nucleotide sequence ID" value="NZ_JAYFNS010000034.1"/>
</dbReference>
<reference evidence="2 3" key="1">
    <citation type="submission" date="2019-07" db="EMBL/GenBank/DDBJ databases">
        <title>Genomic Encyclopedia of Type Strains, Phase I: the one thousand microbial genomes (KMG-I) project.</title>
        <authorList>
            <person name="Kyrpides N."/>
        </authorList>
    </citation>
    <scope>NUCLEOTIDE SEQUENCE [LARGE SCALE GENOMIC DNA]</scope>
    <source>
        <strain evidence="2 3">DSM 13558</strain>
    </source>
</reference>